<keyword evidence="5" id="KW-1185">Reference proteome</keyword>
<accession>C7R8L3</accession>
<dbReference type="PROSITE" id="PS51295">
    <property type="entry name" value="CRM"/>
    <property type="match status" value="1"/>
</dbReference>
<dbReference type="KEGG" id="kko:Kkor_2369"/>
<name>C7R8L3_KANKD</name>
<dbReference type="EMBL" id="CP001707">
    <property type="protein sequence ID" value="ACV27778.1"/>
    <property type="molecule type" value="Genomic_DNA"/>
</dbReference>
<dbReference type="SMART" id="SM01103">
    <property type="entry name" value="CRS1_YhbY"/>
    <property type="match status" value="1"/>
</dbReference>
<dbReference type="AlphaFoldDB" id="C7R8L3"/>
<proteinExistence type="predicted"/>
<dbReference type="eggNOG" id="COG1534">
    <property type="taxonomic scope" value="Bacteria"/>
</dbReference>
<dbReference type="SUPFAM" id="SSF75471">
    <property type="entry name" value="YhbY-like"/>
    <property type="match status" value="1"/>
</dbReference>
<dbReference type="InterPro" id="IPR035920">
    <property type="entry name" value="YhbY-like_sf"/>
</dbReference>
<evidence type="ECO:0000259" key="3">
    <source>
        <dbReference type="PROSITE" id="PS51295"/>
    </source>
</evidence>
<organism evidence="4 5">
    <name type="scientific">Kangiella koreensis (strain DSM 16069 / JCM 12317 / KCTC 12182 / SW-125)</name>
    <dbReference type="NCBI Taxonomy" id="523791"/>
    <lineage>
        <taxon>Bacteria</taxon>
        <taxon>Pseudomonadati</taxon>
        <taxon>Pseudomonadota</taxon>
        <taxon>Gammaproteobacteria</taxon>
        <taxon>Kangiellales</taxon>
        <taxon>Kangiellaceae</taxon>
        <taxon>Kangiella</taxon>
    </lineage>
</organism>
<dbReference type="InterPro" id="IPR051925">
    <property type="entry name" value="RNA-binding_domain"/>
</dbReference>
<keyword evidence="1 2" id="KW-0694">RNA-binding</keyword>
<dbReference type="InterPro" id="IPR001890">
    <property type="entry name" value="RNA-binding_CRM"/>
</dbReference>
<reference evidence="4 5" key="1">
    <citation type="journal article" date="2009" name="Stand. Genomic Sci.">
        <title>Complete genome sequence of Kangiella koreensis type strain (SW-125).</title>
        <authorList>
            <person name="Han C."/>
            <person name="Sikorski J."/>
            <person name="Lapidus A."/>
            <person name="Nolan M."/>
            <person name="Glavina Del Rio T."/>
            <person name="Tice H."/>
            <person name="Cheng J.F."/>
            <person name="Lucas S."/>
            <person name="Chen F."/>
            <person name="Copeland A."/>
            <person name="Ivanova N."/>
            <person name="Mavromatis K."/>
            <person name="Ovchinnikova G."/>
            <person name="Pati A."/>
            <person name="Bruce D."/>
            <person name="Goodwin L."/>
            <person name="Pitluck S."/>
            <person name="Chen A."/>
            <person name="Palaniappan K."/>
            <person name="Land M."/>
            <person name="Hauser L."/>
            <person name="Chang Y.J."/>
            <person name="Jeffries C.D."/>
            <person name="Chain P."/>
            <person name="Saunders E."/>
            <person name="Brettin T."/>
            <person name="Goker M."/>
            <person name="Tindall B.J."/>
            <person name="Bristow J."/>
            <person name="Eisen J.A."/>
            <person name="Markowitz V."/>
            <person name="Hugenholtz P."/>
            <person name="Kyrpides N.C."/>
            <person name="Klenk H.P."/>
            <person name="Detter J.C."/>
        </authorList>
    </citation>
    <scope>NUCLEOTIDE SEQUENCE [LARGE SCALE GENOMIC DNA]</scope>
    <source>
        <strain evidence="5">DSM 16069 / KCTC 12182 / SW-125</strain>
    </source>
</reference>
<gene>
    <name evidence="4" type="ordered locus">Kkor_2369</name>
</gene>
<dbReference type="Pfam" id="PF01985">
    <property type="entry name" value="CRS1_YhbY"/>
    <property type="match status" value="1"/>
</dbReference>
<evidence type="ECO:0000256" key="2">
    <source>
        <dbReference type="PROSITE-ProRule" id="PRU00626"/>
    </source>
</evidence>
<dbReference type="NCBIfam" id="TIGR00253">
    <property type="entry name" value="RNA_bind_YhbY"/>
    <property type="match status" value="1"/>
</dbReference>
<sequence>MTANNHYQKDVMTQLSNNQVKFLRGKAHSLKPIVMVGANGVTDNVLEEINIALNHHELIKIKVRAEEREDKQAMIDHICQQTKAAKIQVIGHNLSIYRKSANPKIILPK</sequence>
<dbReference type="GO" id="GO:0003723">
    <property type="term" value="F:RNA binding"/>
    <property type="evidence" value="ECO:0007669"/>
    <property type="project" value="UniProtKB-UniRule"/>
</dbReference>
<dbReference type="Gene3D" id="3.30.110.60">
    <property type="entry name" value="YhbY-like"/>
    <property type="match status" value="1"/>
</dbReference>
<evidence type="ECO:0000256" key="1">
    <source>
        <dbReference type="ARBA" id="ARBA00022884"/>
    </source>
</evidence>
<dbReference type="HOGENOM" id="CLU_095994_2_0_6"/>
<dbReference type="Proteomes" id="UP000001231">
    <property type="component" value="Chromosome"/>
</dbReference>
<dbReference type="InParanoid" id="C7R8L3"/>
<dbReference type="STRING" id="523791.Kkor_2369"/>
<protein>
    <recommendedName>
        <fullName evidence="3">CRM domain-containing protein</fullName>
    </recommendedName>
</protein>
<dbReference type="InterPro" id="IPR017924">
    <property type="entry name" value="RNA-binding_YhbY"/>
</dbReference>
<feature type="domain" description="CRM" evidence="3">
    <location>
        <begin position="13"/>
        <end position="109"/>
    </location>
</feature>
<dbReference type="PANTHER" id="PTHR40065:SF3">
    <property type="entry name" value="RNA-BINDING PROTEIN YHBY"/>
    <property type="match status" value="1"/>
</dbReference>
<evidence type="ECO:0000313" key="4">
    <source>
        <dbReference type="EMBL" id="ACV27778.1"/>
    </source>
</evidence>
<evidence type="ECO:0000313" key="5">
    <source>
        <dbReference type="Proteomes" id="UP000001231"/>
    </source>
</evidence>
<dbReference type="PANTHER" id="PTHR40065">
    <property type="entry name" value="RNA-BINDING PROTEIN YHBY"/>
    <property type="match status" value="1"/>
</dbReference>
<dbReference type="FunCoup" id="C7R8L3">
    <property type="interactions" value="252"/>
</dbReference>